<keyword evidence="2" id="KW-1185">Reference proteome</keyword>
<dbReference type="EMBL" id="BLBS01000030">
    <property type="protein sequence ID" value="GET88772.1"/>
    <property type="molecule type" value="Genomic_DNA"/>
</dbReference>
<dbReference type="Proteomes" id="UP000419144">
    <property type="component" value="Unassembled WGS sequence"/>
</dbReference>
<evidence type="ECO:0000313" key="1">
    <source>
        <dbReference type="EMBL" id="GET88772.1"/>
    </source>
</evidence>
<sequence>MVELHIFDFDGTIFYSPVVDPNALAAALVSSGDLGAEDAAAAAKRLHGELRSPVPCGGLGWYQSLSTLSPPAVPERPAEATWFVEPILAHIRAIVERRNTLVNERHPHVGTQPMAPTVDVPLIYVLSGRDVKYHDRIWTLLQQVGLDKEVEDVLLKPSETAGTVKYKLNHFFSLIRYHRPARVFYYEDRIEQGRALLEGMRVLEEVLYRNVSDTQNSTVNGINGYWKADRVGAVTFDVMGRAAEDASTTTPLPLTVFNTPQPTVVPCAARDEATSQGTDGSNARLSTLVATLRTSPYSLLREACYPIDRRVLFGSFSSADILPEAKVSAALDQAERQARLWVERTVQLYNSKSACQDRRHGQGDRPVTGRQKNALAITPTASGSKTDMPAVCNASASRTAISFDVPPPFVFMMVLVPPALCSRCSSILSGEQLVTLLRTLKEEKVALNREETA</sequence>
<evidence type="ECO:0008006" key="3">
    <source>
        <dbReference type="Google" id="ProtNLM"/>
    </source>
</evidence>
<gene>
    <name evidence="1" type="ORF">LtaPh_2313300</name>
</gene>
<dbReference type="VEuPathDB" id="TriTrypDB:LtaPh_2313300"/>
<dbReference type="AlphaFoldDB" id="A0A640KH28"/>
<name>A0A640KH28_LEITA</name>
<evidence type="ECO:0000313" key="2">
    <source>
        <dbReference type="Proteomes" id="UP000419144"/>
    </source>
</evidence>
<proteinExistence type="predicted"/>
<comment type="caution">
    <text evidence="1">The sequence shown here is derived from an EMBL/GenBank/DDBJ whole genome shotgun (WGS) entry which is preliminary data.</text>
</comment>
<dbReference type="OrthoDB" id="5596992at2759"/>
<accession>A0A640KH28</accession>
<protein>
    <recommendedName>
        <fullName evidence="3">Swiss Army Knife RNA repair protein HAD domain-containing protein</fullName>
    </recommendedName>
</protein>
<reference evidence="1" key="1">
    <citation type="submission" date="2019-11" db="EMBL/GenBank/DDBJ databases">
        <title>Leishmania tarentolae CDS.</title>
        <authorList>
            <person name="Goto Y."/>
            <person name="Yamagishi J."/>
        </authorList>
    </citation>
    <scope>NUCLEOTIDE SEQUENCE [LARGE SCALE GENOMIC DNA]</scope>
    <source>
        <strain evidence="1">Parrot Tar II</strain>
    </source>
</reference>
<organism evidence="1 2">
    <name type="scientific">Leishmania tarentolae</name>
    <name type="common">Sauroleishmania tarentolae</name>
    <dbReference type="NCBI Taxonomy" id="5689"/>
    <lineage>
        <taxon>Eukaryota</taxon>
        <taxon>Discoba</taxon>
        <taxon>Euglenozoa</taxon>
        <taxon>Kinetoplastea</taxon>
        <taxon>Metakinetoplastina</taxon>
        <taxon>Trypanosomatida</taxon>
        <taxon>Trypanosomatidae</taxon>
        <taxon>Leishmaniinae</taxon>
        <taxon>Leishmania</taxon>
        <taxon>lizard Leishmania</taxon>
    </lineage>
</organism>